<dbReference type="GO" id="GO:0005829">
    <property type="term" value="C:cytosol"/>
    <property type="evidence" value="ECO:0007669"/>
    <property type="project" value="TreeGrafter"/>
</dbReference>
<dbReference type="InterPro" id="IPR036661">
    <property type="entry name" value="Luciferase-like_sf"/>
</dbReference>
<sequence>MKKIGFLSFGHWSASPHSQTRTASDALHQAVDLSVAAEELGADGAYFRVHHFARQYGSPFPLLAAIGARTSRIEIGTGVIDMRYENPLYMAEDAGSADLLSDGRLQLGISRGSPEQVIEGWRYFGYQPPEGQTDADMARTHTEVLMEVLKGEGFAQPNPRPMFPNPPGLLRVEPHSPGLRDRIWWGSSSNATARWAAKLGMNLQSSTLKDDESGEPLHVQQRKQIEAFREAWRAEGHEREPRVSVSRSIFAIVNDLDDMYFGGDDNTEDKIGNIDANTRAIFGRSYAAAPDVLVKQLAEDEAIAAADTLLLTVPNQLGVDYNAHVIDSILRHVAPELGWR</sequence>
<dbReference type="InterPro" id="IPR050766">
    <property type="entry name" value="Bact_Lucif_Oxidored"/>
</dbReference>
<organism evidence="2 3">
    <name type="scientific">Saccharopolyspora terrae</name>
    <dbReference type="NCBI Taxonomy" id="2530384"/>
    <lineage>
        <taxon>Bacteria</taxon>
        <taxon>Bacillati</taxon>
        <taxon>Actinomycetota</taxon>
        <taxon>Actinomycetes</taxon>
        <taxon>Pseudonocardiales</taxon>
        <taxon>Pseudonocardiaceae</taxon>
        <taxon>Saccharopolyspora</taxon>
    </lineage>
</organism>
<dbReference type="EMBL" id="SMKS01000005">
    <property type="protein sequence ID" value="TDD08932.1"/>
    <property type="molecule type" value="Genomic_DNA"/>
</dbReference>
<dbReference type="InterPro" id="IPR011251">
    <property type="entry name" value="Luciferase-like_dom"/>
</dbReference>
<protein>
    <submittedName>
        <fullName evidence="2">LLM class flavin-dependent oxidoreductase</fullName>
    </submittedName>
</protein>
<gene>
    <name evidence="2" type="ORF">E1181_05525</name>
</gene>
<evidence type="ECO:0000313" key="2">
    <source>
        <dbReference type="EMBL" id="TDD08932.1"/>
    </source>
</evidence>
<dbReference type="Pfam" id="PF00296">
    <property type="entry name" value="Bac_luciferase"/>
    <property type="match status" value="1"/>
</dbReference>
<accession>A0A4R4VSQ3</accession>
<dbReference type="PANTHER" id="PTHR30137">
    <property type="entry name" value="LUCIFERASE-LIKE MONOOXYGENASE"/>
    <property type="match status" value="1"/>
</dbReference>
<proteinExistence type="predicted"/>
<feature type="domain" description="Luciferase-like" evidence="1">
    <location>
        <begin position="9"/>
        <end position="255"/>
    </location>
</feature>
<dbReference type="GO" id="GO:0016705">
    <property type="term" value="F:oxidoreductase activity, acting on paired donors, with incorporation or reduction of molecular oxygen"/>
    <property type="evidence" value="ECO:0007669"/>
    <property type="project" value="InterPro"/>
</dbReference>
<keyword evidence="3" id="KW-1185">Reference proteome</keyword>
<dbReference type="PANTHER" id="PTHR30137:SF15">
    <property type="entry name" value="BLL6902 PROTEIN"/>
    <property type="match status" value="1"/>
</dbReference>
<dbReference type="Gene3D" id="3.20.20.30">
    <property type="entry name" value="Luciferase-like domain"/>
    <property type="match status" value="1"/>
</dbReference>
<dbReference type="AlphaFoldDB" id="A0A4R4VSQ3"/>
<name>A0A4R4VSQ3_9PSEU</name>
<dbReference type="SUPFAM" id="SSF51679">
    <property type="entry name" value="Bacterial luciferase-like"/>
    <property type="match status" value="1"/>
</dbReference>
<evidence type="ECO:0000313" key="3">
    <source>
        <dbReference type="Proteomes" id="UP000295674"/>
    </source>
</evidence>
<reference evidence="2 3" key="1">
    <citation type="submission" date="2019-03" db="EMBL/GenBank/DDBJ databases">
        <title>Draft genome sequences of novel Actinobacteria.</title>
        <authorList>
            <person name="Sahin N."/>
            <person name="Ay H."/>
            <person name="Saygin H."/>
        </authorList>
    </citation>
    <scope>NUCLEOTIDE SEQUENCE [LARGE SCALE GENOMIC DNA]</scope>
    <source>
        <strain evidence="2 3">16K309</strain>
    </source>
</reference>
<evidence type="ECO:0000259" key="1">
    <source>
        <dbReference type="Pfam" id="PF00296"/>
    </source>
</evidence>
<comment type="caution">
    <text evidence="2">The sequence shown here is derived from an EMBL/GenBank/DDBJ whole genome shotgun (WGS) entry which is preliminary data.</text>
</comment>
<dbReference type="RefSeq" id="WP_132672802.1">
    <property type="nucleotide sequence ID" value="NZ_SMKS01000005.1"/>
</dbReference>
<dbReference type="Proteomes" id="UP000295674">
    <property type="component" value="Unassembled WGS sequence"/>
</dbReference>
<dbReference type="OrthoDB" id="7903015at2"/>